<evidence type="ECO:0000313" key="2">
    <source>
        <dbReference type="Proteomes" id="UP000018211"/>
    </source>
</evidence>
<dbReference type="AlphaFoldDB" id="A0AAV2VQ32"/>
<accession>A0AAV2VQ32</accession>
<sequence length="89" mass="9796">MLRELDQKAVLKLLKMNVSIVLPEQGLIEPYEHMFSLNGENITLTGNSLNGVILVSGFHITDFPLTETGLAEAIENIGNLLAEFNQSIN</sequence>
<comment type="caution">
    <text evidence="1">The sequence shown here is derived from an EMBL/GenBank/DDBJ whole genome shotgun (WGS) entry which is preliminary data.</text>
</comment>
<dbReference type="EMBL" id="CAOF01000095">
    <property type="protein sequence ID" value="CCO46657.1"/>
    <property type="molecule type" value="Genomic_DNA"/>
</dbReference>
<dbReference type="Proteomes" id="UP000018211">
    <property type="component" value="Unassembled WGS sequence"/>
</dbReference>
<proteinExistence type="predicted"/>
<dbReference type="RefSeq" id="WP_022611715.1">
    <property type="nucleotide sequence ID" value="NZ_LK391965.1"/>
</dbReference>
<organism evidence="1 2">
    <name type="scientific">Vibrio nigripulchritudo SOn1</name>
    <dbReference type="NCBI Taxonomy" id="1238450"/>
    <lineage>
        <taxon>Bacteria</taxon>
        <taxon>Pseudomonadati</taxon>
        <taxon>Pseudomonadota</taxon>
        <taxon>Gammaproteobacteria</taxon>
        <taxon>Vibrionales</taxon>
        <taxon>Vibrionaceae</taxon>
        <taxon>Vibrio</taxon>
    </lineage>
</organism>
<evidence type="ECO:0000313" key="1">
    <source>
        <dbReference type="EMBL" id="CCO46657.1"/>
    </source>
</evidence>
<reference evidence="1 2" key="1">
    <citation type="journal article" date="2013" name="ISME J.">
        <title>Comparative genomics of pathogenic lineages of Vibrio nigripulchritudo identifies virulence-associated traits.</title>
        <authorList>
            <person name="Goudenege D."/>
            <person name="Labreuche Y."/>
            <person name="Krin E."/>
            <person name="Ansquer D."/>
            <person name="Mangenot S."/>
            <person name="Calteau A."/>
            <person name="Medigue C."/>
            <person name="Mazel D."/>
            <person name="Polz M.F."/>
            <person name="Le Roux F."/>
        </authorList>
    </citation>
    <scope>NUCLEOTIDE SEQUENCE [LARGE SCALE GENOMIC DNA]</scope>
    <source>
        <strain evidence="1 2">SOn1</strain>
    </source>
</reference>
<gene>
    <name evidence="1" type="ORF">VIBNISOn1_1840040</name>
</gene>
<protein>
    <submittedName>
        <fullName evidence="1">Uncharacterized protein</fullName>
    </submittedName>
</protein>
<name>A0AAV2VQ32_9VIBR</name>